<dbReference type="Proteomes" id="UP000291189">
    <property type="component" value="Unassembled WGS sequence"/>
</dbReference>
<dbReference type="Pfam" id="PF10604">
    <property type="entry name" value="Polyketide_cyc2"/>
    <property type="match status" value="1"/>
</dbReference>
<dbReference type="InterPro" id="IPR019587">
    <property type="entry name" value="Polyketide_cyclase/dehydratase"/>
</dbReference>
<dbReference type="RefSeq" id="WP_129987365.1">
    <property type="nucleotide sequence ID" value="NZ_SDPU01000022.1"/>
</dbReference>
<sequence length="159" mass="17734">MADTGAQISVTRQTSIAASPGRVFDQLHDFHNWRNWSPWEDLDPDLQREFSGPAHGPGAHYAWKGNKKAGEGHMEVLEAVDPEKVAVRVAFLKPFKSQSLSVFTLTPEGEGTHVDWTMTFPRTLMTRVMGVFTSFDKLVGPDFEKGLARLKAHTEGRPT</sequence>
<keyword evidence="2" id="KW-1185">Reference proteome</keyword>
<reference evidence="1 2" key="1">
    <citation type="submission" date="2019-01" db="EMBL/GenBank/DDBJ databases">
        <title>Nocardioides guangzhouensis sp. nov., an actinobacterium isolated from soil.</title>
        <authorList>
            <person name="Fu Y."/>
            <person name="Cai Y."/>
            <person name="Lin Z."/>
            <person name="Chen P."/>
        </authorList>
    </citation>
    <scope>NUCLEOTIDE SEQUENCE [LARGE SCALE GENOMIC DNA]</scope>
    <source>
        <strain evidence="1 2">NBRC 105384</strain>
    </source>
</reference>
<dbReference type="Gene3D" id="3.30.530.20">
    <property type="match status" value="1"/>
</dbReference>
<organism evidence="1 2">
    <name type="scientific">Nocardioides iriomotensis</name>
    <dbReference type="NCBI Taxonomy" id="715784"/>
    <lineage>
        <taxon>Bacteria</taxon>
        <taxon>Bacillati</taxon>
        <taxon>Actinomycetota</taxon>
        <taxon>Actinomycetes</taxon>
        <taxon>Propionibacteriales</taxon>
        <taxon>Nocardioidaceae</taxon>
        <taxon>Nocardioides</taxon>
    </lineage>
</organism>
<evidence type="ECO:0000313" key="2">
    <source>
        <dbReference type="Proteomes" id="UP000291189"/>
    </source>
</evidence>
<dbReference type="EMBL" id="SDPU01000022">
    <property type="protein sequence ID" value="RYU11778.1"/>
    <property type="molecule type" value="Genomic_DNA"/>
</dbReference>
<gene>
    <name evidence="1" type="ORF">ETU37_10910</name>
</gene>
<dbReference type="CDD" id="cd07818">
    <property type="entry name" value="SRPBCC_1"/>
    <property type="match status" value="1"/>
</dbReference>
<dbReference type="InterPro" id="IPR023393">
    <property type="entry name" value="START-like_dom_sf"/>
</dbReference>
<protein>
    <submittedName>
        <fullName evidence="1">Transcriptional regulator</fullName>
    </submittedName>
</protein>
<name>A0A4Q5J2B9_9ACTN</name>
<accession>A0A4Q5J2B9</accession>
<proteinExistence type="predicted"/>
<evidence type="ECO:0000313" key="1">
    <source>
        <dbReference type="EMBL" id="RYU11778.1"/>
    </source>
</evidence>
<dbReference type="OrthoDB" id="9807923at2"/>
<dbReference type="AlphaFoldDB" id="A0A4Q5J2B9"/>
<dbReference type="SUPFAM" id="SSF55961">
    <property type="entry name" value="Bet v1-like"/>
    <property type="match status" value="1"/>
</dbReference>
<comment type="caution">
    <text evidence="1">The sequence shown here is derived from an EMBL/GenBank/DDBJ whole genome shotgun (WGS) entry which is preliminary data.</text>
</comment>